<evidence type="ECO:0000256" key="4">
    <source>
        <dbReference type="PROSITE-ProRule" id="PRU10141"/>
    </source>
</evidence>
<feature type="compositionally biased region" description="Basic and acidic residues" evidence="5">
    <location>
        <begin position="647"/>
        <end position="666"/>
    </location>
</feature>
<accession>A0A6A6HMV6</accession>
<protein>
    <submittedName>
        <fullName evidence="8">Serine/threonine-protein kinase chk2</fullName>
    </submittedName>
</protein>
<dbReference type="PROSITE" id="PS50006">
    <property type="entry name" value="FHA_DOMAIN"/>
    <property type="match status" value="1"/>
</dbReference>
<dbReference type="SMART" id="SM00240">
    <property type="entry name" value="FHA"/>
    <property type="match status" value="1"/>
</dbReference>
<dbReference type="Gene3D" id="1.10.510.10">
    <property type="entry name" value="Transferase(Phosphotransferase) domain 1"/>
    <property type="match status" value="1"/>
</dbReference>
<dbReference type="SMART" id="SM00220">
    <property type="entry name" value="S_TKc"/>
    <property type="match status" value="1"/>
</dbReference>
<name>A0A6A6HMV6_VIRVR</name>
<dbReference type="InterPro" id="IPR008984">
    <property type="entry name" value="SMAD_FHA_dom_sf"/>
</dbReference>
<feature type="compositionally biased region" description="Basic and acidic residues" evidence="5">
    <location>
        <begin position="603"/>
        <end position="631"/>
    </location>
</feature>
<evidence type="ECO:0000256" key="5">
    <source>
        <dbReference type="SAM" id="MobiDB-lite"/>
    </source>
</evidence>
<feature type="compositionally biased region" description="Basic and acidic residues" evidence="5">
    <location>
        <begin position="686"/>
        <end position="695"/>
    </location>
</feature>
<dbReference type="GO" id="GO:0004672">
    <property type="term" value="F:protein kinase activity"/>
    <property type="evidence" value="ECO:0007669"/>
    <property type="project" value="InterPro"/>
</dbReference>
<dbReference type="PROSITE" id="PS50011">
    <property type="entry name" value="PROTEIN_KINASE_DOM"/>
    <property type="match status" value="1"/>
</dbReference>
<evidence type="ECO:0000259" key="6">
    <source>
        <dbReference type="PROSITE" id="PS50006"/>
    </source>
</evidence>
<dbReference type="Pfam" id="PF00069">
    <property type="entry name" value="Pkinase"/>
    <property type="match status" value="1"/>
</dbReference>
<keyword evidence="2 4" id="KW-0547">Nucleotide-binding</keyword>
<feature type="domain" description="Protein kinase" evidence="7">
    <location>
        <begin position="283"/>
        <end position="548"/>
    </location>
</feature>
<dbReference type="FunFam" id="1.10.510.10:FF:001380">
    <property type="entry name" value="Checkpoint kinase 2-like protein"/>
    <property type="match status" value="1"/>
</dbReference>
<evidence type="ECO:0000256" key="1">
    <source>
        <dbReference type="ARBA" id="ARBA00005575"/>
    </source>
</evidence>
<dbReference type="Gene3D" id="2.60.200.20">
    <property type="match status" value="1"/>
</dbReference>
<dbReference type="Pfam" id="PF00498">
    <property type="entry name" value="FHA"/>
    <property type="match status" value="1"/>
</dbReference>
<dbReference type="SUPFAM" id="SSF49879">
    <property type="entry name" value="SMAD/FHA domain"/>
    <property type="match status" value="1"/>
</dbReference>
<feature type="region of interest" description="Disordered" evidence="5">
    <location>
        <begin position="1"/>
        <end position="109"/>
    </location>
</feature>
<dbReference type="PROSITE" id="PS00107">
    <property type="entry name" value="PROTEIN_KINASE_ATP"/>
    <property type="match status" value="1"/>
</dbReference>
<proteinExistence type="inferred from homology"/>
<feature type="region of interest" description="Disordered" evidence="5">
    <location>
        <begin position="147"/>
        <end position="184"/>
    </location>
</feature>
<keyword evidence="8" id="KW-0808">Transferase</keyword>
<dbReference type="InterPro" id="IPR017441">
    <property type="entry name" value="Protein_kinase_ATP_BS"/>
</dbReference>
<keyword evidence="9" id="KW-1185">Reference proteome</keyword>
<evidence type="ECO:0000256" key="2">
    <source>
        <dbReference type="ARBA" id="ARBA00022741"/>
    </source>
</evidence>
<feature type="compositionally biased region" description="Basic and acidic residues" evidence="5">
    <location>
        <begin position="163"/>
        <end position="172"/>
    </location>
</feature>
<gene>
    <name evidence="8" type="ORF">EV356DRAFT_528471</name>
</gene>
<dbReference type="InterPro" id="IPR000719">
    <property type="entry name" value="Prot_kinase_dom"/>
</dbReference>
<dbReference type="InterPro" id="IPR011009">
    <property type="entry name" value="Kinase-like_dom_sf"/>
</dbReference>
<dbReference type="PANTHER" id="PTHR24347">
    <property type="entry name" value="SERINE/THREONINE-PROTEIN KINASE"/>
    <property type="match status" value="1"/>
</dbReference>
<feature type="compositionally biased region" description="Polar residues" evidence="5">
    <location>
        <begin position="1"/>
        <end position="10"/>
    </location>
</feature>
<dbReference type="PROSITE" id="PS00108">
    <property type="entry name" value="PROTEIN_KINASE_ST"/>
    <property type="match status" value="1"/>
</dbReference>
<dbReference type="AlphaFoldDB" id="A0A6A6HMV6"/>
<dbReference type="CDD" id="cd05117">
    <property type="entry name" value="STKc_CAMK"/>
    <property type="match status" value="1"/>
</dbReference>
<evidence type="ECO:0000256" key="3">
    <source>
        <dbReference type="ARBA" id="ARBA00022840"/>
    </source>
</evidence>
<evidence type="ECO:0000313" key="9">
    <source>
        <dbReference type="Proteomes" id="UP000800092"/>
    </source>
</evidence>
<evidence type="ECO:0000259" key="7">
    <source>
        <dbReference type="PROSITE" id="PS50011"/>
    </source>
</evidence>
<dbReference type="OrthoDB" id="407410at2759"/>
<dbReference type="Proteomes" id="UP000800092">
    <property type="component" value="Unassembled WGS sequence"/>
</dbReference>
<evidence type="ECO:0000313" key="8">
    <source>
        <dbReference type="EMBL" id="KAF2239189.1"/>
    </source>
</evidence>
<keyword evidence="8" id="KW-0418">Kinase</keyword>
<feature type="domain" description="FHA" evidence="6">
    <location>
        <begin position="192"/>
        <end position="244"/>
    </location>
</feature>
<dbReference type="InterPro" id="IPR008271">
    <property type="entry name" value="Ser/Thr_kinase_AS"/>
</dbReference>
<sequence>MSPTAENTQLKRGRPSVGEEADAKKPRRSQRISSREDLKAGDQPAQPAQLLSPITHSDSTATEQMKQSTASPDHQPDDPSQTRQPTPRSSPPANGLSSPPQDTQPFSQFIYPPRGRYWEVEDETTEGVWGYLLPVDDRLGSPLVLKQRTACPKPSRSTSGTDGKQHVRRDEYEKNEEEYEQNKIKGVPSGGYLIGRHPECDRMVNDPVVSNRHALFFSENRGGGTVAILEDLSGNGTFVNEALVGRNKRRELEDGDEISIVNEARFVFRYPHSRETSAFKQKYQILEQLGKGHFATVFLCIEKDSGHRFAVKKFEKRSGPSERSKVDGLQQEVAVLMGVSHPSVLCLKDTFDENDGFYLVLELAPEGELFNWIVMKQKLTEAETRKVFVQLFQGIKYLHERNIVHRDIKPENILLTDKDLNVKLADFGLAKIIGEESFTTTLCGTPSYVAPEILEQSNHRRYTRAVDVWSLGVVLYICLCGFPPFSDELYSAENPYTLSQQIKAGRFDYPSPYWDSVGDAALDLIDRMLTVSVDQRISIDDCLEHPWTVGSELSTGMLNPTDSTDGLTGAIQHLDFQHRKPVRERTLLASLNDVKITRVVGEPDHDRDRRNRPIKVFEKNPGKPVASEKTHPVQAGNGEFSDQKGGNIDRGKEMDPAGKRKPEEYIRMGGKGDVPLFGDDSSSVYEPEKIVKAHS</sequence>
<dbReference type="EMBL" id="ML991773">
    <property type="protein sequence ID" value="KAF2239189.1"/>
    <property type="molecule type" value="Genomic_DNA"/>
</dbReference>
<dbReference type="InterPro" id="IPR000253">
    <property type="entry name" value="FHA_dom"/>
</dbReference>
<dbReference type="GO" id="GO:0005524">
    <property type="term" value="F:ATP binding"/>
    <property type="evidence" value="ECO:0007669"/>
    <property type="project" value="UniProtKB-UniRule"/>
</dbReference>
<keyword evidence="3 4" id="KW-0067">ATP-binding</keyword>
<organism evidence="8 9">
    <name type="scientific">Viridothelium virens</name>
    <name type="common">Speckled blister lichen</name>
    <name type="synonym">Trypethelium virens</name>
    <dbReference type="NCBI Taxonomy" id="1048519"/>
    <lineage>
        <taxon>Eukaryota</taxon>
        <taxon>Fungi</taxon>
        <taxon>Dikarya</taxon>
        <taxon>Ascomycota</taxon>
        <taxon>Pezizomycotina</taxon>
        <taxon>Dothideomycetes</taxon>
        <taxon>Dothideomycetes incertae sedis</taxon>
        <taxon>Trypetheliales</taxon>
        <taxon>Trypetheliaceae</taxon>
        <taxon>Viridothelium</taxon>
    </lineage>
</organism>
<feature type="compositionally biased region" description="Polar residues" evidence="5">
    <location>
        <begin position="52"/>
        <end position="107"/>
    </location>
</feature>
<feature type="binding site" evidence="4">
    <location>
        <position position="313"/>
    </location>
    <ligand>
        <name>ATP</name>
        <dbReference type="ChEBI" id="CHEBI:30616"/>
    </ligand>
</feature>
<dbReference type="SUPFAM" id="SSF56112">
    <property type="entry name" value="Protein kinase-like (PK-like)"/>
    <property type="match status" value="1"/>
</dbReference>
<comment type="similarity">
    <text evidence="1">Belongs to the protein kinase superfamily. CAMK Ser/Thr protein kinase family. CHEK2 subfamily.</text>
</comment>
<reference evidence="8" key="1">
    <citation type="journal article" date="2020" name="Stud. Mycol.">
        <title>101 Dothideomycetes genomes: a test case for predicting lifestyles and emergence of pathogens.</title>
        <authorList>
            <person name="Haridas S."/>
            <person name="Albert R."/>
            <person name="Binder M."/>
            <person name="Bloem J."/>
            <person name="Labutti K."/>
            <person name="Salamov A."/>
            <person name="Andreopoulos B."/>
            <person name="Baker S."/>
            <person name="Barry K."/>
            <person name="Bills G."/>
            <person name="Bluhm B."/>
            <person name="Cannon C."/>
            <person name="Castanera R."/>
            <person name="Culley D."/>
            <person name="Daum C."/>
            <person name="Ezra D."/>
            <person name="Gonzalez J."/>
            <person name="Henrissat B."/>
            <person name="Kuo A."/>
            <person name="Liang C."/>
            <person name="Lipzen A."/>
            <person name="Lutzoni F."/>
            <person name="Magnuson J."/>
            <person name="Mondo S."/>
            <person name="Nolan M."/>
            <person name="Ohm R."/>
            <person name="Pangilinan J."/>
            <person name="Park H.-J."/>
            <person name="Ramirez L."/>
            <person name="Alfaro M."/>
            <person name="Sun H."/>
            <person name="Tritt A."/>
            <person name="Yoshinaga Y."/>
            <person name="Zwiers L.-H."/>
            <person name="Turgeon B."/>
            <person name="Goodwin S."/>
            <person name="Spatafora J."/>
            <person name="Crous P."/>
            <person name="Grigoriev I."/>
        </authorList>
    </citation>
    <scope>NUCLEOTIDE SEQUENCE</scope>
    <source>
        <strain evidence="8">Tuck. ex Michener</strain>
    </source>
</reference>
<feature type="region of interest" description="Disordered" evidence="5">
    <location>
        <begin position="603"/>
        <end position="695"/>
    </location>
</feature>